<dbReference type="PROSITE" id="PS51186">
    <property type="entry name" value="GNAT"/>
    <property type="match status" value="1"/>
</dbReference>
<reference evidence="2 3" key="1">
    <citation type="submission" date="2022-10" db="EMBL/GenBank/DDBJ databases">
        <title>Luteolibacter arcticus strain CCTCC AB 2014275, whole genome shotgun sequencing project.</title>
        <authorList>
            <person name="Zhao G."/>
            <person name="Shen L."/>
        </authorList>
    </citation>
    <scope>NUCLEOTIDE SEQUENCE [LARGE SCALE GENOMIC DNA]</scope>
    <source>
        <strain evidence="2 3">CCTCC AB 2014275</strain>
    </source>
</reference>
<gene>
    <name evidence="2" type="ORF">OKA05_21435</name>
</gene>
<accession>A0ABT3GNR0</accession>
<name>A0ABT3GNR0_9BACT</name>
<dbReference type="InterPro" id="IPR000182">
    <property type="entry name" value="GNAT_dom"/>
</dbReference>
<keyword evidence="3" id="KW-1185">Reference proteome</keyword>
<evidence type="ECO:0000313" key="3">
    <source>
        <dbReference type="Proteomes" id="UP001320876"/>
    </source>
</evidence>
<proteinExistence type="predicted"/>
<sequence length="184" mass="20614">MESVLPEQIESERLIIRVARPGDGAVFNEAIKESLEQLLPWLGWVTPPRTPAESEASCCRAHERFLRNEDLMAFFFLKDGGTLVGGSGLHDADWELRQFEIGYWGRSSFLGKGLITEGVRALADHALEVLGATRVFLTTDTLNVASWRLAERAGFELEGILRKDRRNLSGGLRDTRVYSRISLP</sequence>
<dbReference type="Proteomes" id="UP001320876">
    <property type="component" value="Unassembled WGS sequence"/>
</dbReference>
<dbReference type="PANTHER" id="PTHR43441:SF3">
    <property type="entry name" value="ACETYLTRANSFERASE"/>
    <property type="match status" value="1"/>
</dbReference>
<dbReference type="InterPro" id="IPR051908">
    <property type="entry name" value="Ribosomal_N-acetyltransferase"/>
</dbReference>
<evidence type="ECO:0000259" key="1">
    <source>
        <dbReference type="PROSITE" id="PS51186"/>
    </source>
</evidence>
<dbReference type="Gene3D" id="3.40.630.30">
    <property type="match status" value="1"/>
</dbReference>
<dbReference type="PANTHER" id="PTHR43441">
    <property type="entry name" value="RIBOSOMAL-PROTEIN-SERINE ACETYLTRANSFERASE"/>
    <property type="match status" value="1"/>
</dbReference>
<evidence type="ECO:0000313" key="2">
    <source>
        <dbReference type="EMBL" id="MCW1925137.1"/>
    </source>
</evidence>
<feature type="domain" description="N-acetyltransferase" evidence="1">
    <location>
        <begin position="25"/>
        <end position="184"/>
    </location>
</feature>
<organism evidence="2 3">
    <name type="scientific">Luteolibacter arcticus</name>
    <dbReference type="NCBI Taxonomy" id="1581411"/>
    <lineage>
        <taxon>Bacteria</taxon>
        <taxon>Pseudomonadati</taxon>
        <taxon>Verrucomicrobiota</taxon>
        <taxon>Verrucomicrobiia</taxon>
        <taxon>Verrucomicrobiales</taxon>
        <taxon>Verrucomicrobiaceae</taxon>
        <taxon>Luteolibacter</taxon>
    </lineage>
</organism>
<dbReference type="EMBL" id="JAPDDT010000012">
    <property type="protein sequence ID" value="MCW1925137.1"/>
    <property type="molecule type" value="Genomic_DNA"/>
</dbReference>
<dbReference type="SUPFAM" id="SSF55729">
    <property type="entry name" value="Acyl-CoA N-acyltransferases (Nat)"/>
    <property type="match status" value="1"/>
</dbReference>
<dbReference type="InterPro" id="IPR016181">
    <property type="entry name" value="Acyl_CoA_acyltransferase"/>
</dbReference>
<dbReference type="Pfam" id="PF13302">
    <property type="entry name" value="Acetyltransf_3"/>
    <property type="match status" value="1"/>
</dbReference>
<dbReference type="RefSeq" id="WP_264489243.1">
    <property type="nucleotide sequence ID" value="NZ_JAPDDT010000012.1"/>
</dbReference>
<protein>
    <submittedName>
        <fullName evidence="2">GNAT family N-acetyltransferase</fullName>
    </submittedName>
</protein>
<comment type="caution">
    <text evidence="2">The sequence shown here is derived from an EMBL/GenBank/DDBJ whole genome shotgun (WGS) entry which is preliminary data.</text>
</comment>